<proteinExistence type="predicted"/>
<reference evidence="2 3" key="1">
    <citation type="submission" date="2021-06" db="EMBL/GenBank/DDBJ databases">
        <authorList>
            <person name="Kallberg Y."/>
            <person name="Tangrot J."/>
            <person name="Rosling A."/>
        </authorList>
    </citation>
    <scope>NUCLEOTIDE SEQUENCE [LARGE SCALE GENOMIC DNA]</scope>
    <source>
        <strain evidence="2 3">120-4 pot B 10/14</strain>
    </source>
</reference>
<gene>
    <name evidence="2" type="ORF">GMARGA_LOCUS25543</name>
</gene>
<keyword evidence="3" id="KW-1185">Reference proteome</keyword>
<dbReference type="EMBL" id="CAJVQB010028419">
    <property type="protein sequence ID" value="CAG8812326.1"/>
    <property type="molecule type" value="Genomic_DNA"/>
</dbReference>
<protein>
    <submittedName>
        <fullName evidence="2">32632_t:CDS:1</fullName>
    </submittedName>
</protein>
<feature type="region of interest" description="Disordered" evidence="1">
    <location>
        <begin position="90"/>
        <end position="125"/>
    </location>
</feature>
<sequence length="125" mass="14058">MNNIITNTGINFDNGRLITNYSCHRTAIQLLKNSGVSESELQAFSRHHSCESLADYCQTSDNQRIMNTAMLIPFLSQELDLDEFEYHDTYGDSLDDELDSDNDYNTNNDAAQPVPATRNSSTKNA</sequence>
<evidence type="ECO:0000313" key="2">
    <source>
        <dbReference type="EMBL" id="CAG8812326.1"/>
    </source>
</evidence>
<evidence type="ECO:0000313" key="3">
    <source>
        <dbReference type="Proteomes" id="UP000789901"/>
    </source>
</evidence>
<name>A0ABN7W219_GIGMA</name>
<comment type="caution">
    <text evidence="2">The sequence shown here is derived from an EMBL/GenBank/DDBJ whole genome shotgun (WGS) entry which is preliminary data.</text>
</comment>
<evidence type="ECO:0000256" key="1">
    <source>
        <dbReference type="SAM" id="MobiDB-lite"/>
    </source>
</evidence>
<accession>A0ABN7W219</accession>
<organism evidence="2 3">
    <name type="scientific">Gigaspora margarita</name>
    <dbReference type="NCBI Taxonomy" id="4874"/>
    <lineage>
        <taxon>Eukaryota</taxon>
        <taxon>Fungi</taxon>
        <taxon>Fungi incertae sedis</taxon>
        <taxon>Mucoromycota</taxon>
        <taxon>Glomeromycotina</taxon>
        <taxon>Glomeromycetes</taxon>
        <taxon>Diversisporales</taxon>
        <taxon>Gigasporaceae</taxon>
        <taxon>Gigaspora</taxon>
    </lineage>
</organism>
<feature type="compositionally biased region" description="Acidic residues" evidence="1">
    <location>
        <begin position="93"/>
        <end position="102"/>
    </location>
</feature>
<dbReference type="Proteomes" id="UP000789901">
    <property type="component" value="Unassembled WGS sequence"/>
</dbReference>